<dbReference type="Pfam" id="PF01478">
    <property type="entry name" value="Peptidase_A24"/>
    <property type="match status" value="1"/>
</dbReference>
<feature type="transmembrane region" description="Helical" evidence="7">
    <location>
        <begin position="177"/>
        <end position="205"/>
    </location>
</feature>
<gene>
    <name evidence="10" type="ORF">SMN_1389</name>
</gene>
<keyword evidence="6 7" id="KW-0472">Membrane</keyword>
<feature type="transmembrane region" description="Helical" evidence="7">
    <location>
        <begin position="6"/>
        <end position="24"/>
    </location>
</feature>
<evidence type="ECO:0000256" key="2">
    <source>
        <dbReference type="ARBA" id="ARBA00005801"/>
    </source>
</evidence>
<evidence type="ECO:0000259" key="9">
    <source>
        <dbReference type="Pfam" id="PF06750"/>
    </source>
</evidence>
<dbReference type="InterPro" id="IPR000045">
    <property type="entry name" value="Prepilin_IV_endopep_pep"/>
</dbReference>
<reference evidence="10" key="1">
    <citation type="submission" date="2019-08" db="EMBL/GenBank/DDBJ databases">
        <title>Organohalide respiration in Sulfurospirillum species is regulated by a two-component system as unraveled by comparative genomics, and transcriptomics, and regulator binding studies.</title>
        <authorList>
            <person name="Goris T."/>
            <person name="Esken J."/>
            <person name="Gadkari J."/>
            <person name="Bischler T."/>
            <person name="Foerstner K."/>
            <person name="Sharma C.M."/>
            <person name="Diekert G."/>
            <person name="Schubert T."/>
        </authorList>
    </citation>
    <scope>NUCLEOTIDE SEQUENCE [LARGE SCALE GENOMIC DNA]</scope>
    <source>
        <strain evidence="10">N</strain>
    </source>
</reference>
<evidence type="ECO:0000256" key="3">
    <source>
        <dbReference type="ARBA" id="ARBA00022475"/>
    </source>
</evidence>
<name>A0ABX5Z415_SULMU</name>
<feature type="transmembrane region" description="Helical" evidence="7">
    <location>
        <begin position="99"/>
        <end position="119"/>
    </location>
</feature>
<dbReference type="EMBL" id="CP042966">
    <property type="protein sequence ID" value="QEH06160.1"/>
    <property type="molecule type" value="Genomic_DNA"/>
</dbReference>
<evidence type="ECO:0000256" key="1">
    <source>
        <dbReference type="ARBA" id="ARBA00004651"/>
    </source>
</evidence>
<sequence length="244" mass="27126">MVFEAVFILLFGLCIGSFLNVAIVRMPRHQSINLPASHCPTCLHPLRWHHNIPLFSWLFLRGKCAFCNDRISVQYPLVELGSALLYGLCFLRLQSLTQALLIGTIFALLLALSMIDLRYKAVPDALSLPALILAFCTQEPLQSLQNGLLLMGAFTFLRFGISALAKKEVMGEADIIIAGIIGAVLGIKLGLVAIYISALIALVAFMIVRKKGYELPFIPFLALGLLLTWFFDLPILHVMEFMYE</sequence>
<dbReference type="InterPro" id="IPR010627">
    <property type="entry name" value="Prepilin_pept_A24_N"/>
</dbReference>
<evidence type="ECO:0000256" key="7">
    <source>
        <dbReference type="SAM" id="Phobius"/>
    </source>
</evidence>
<comment type="subcellular location">
    <subcellularLocation>
        <location evidence="1">Cell membrane</location>
        <topology evidence="1">Multi-pass membrane protein</topology>
    </subcellularLocation>
</comment>
<proteinExistence type="inferred from homology"/>
<dbReference type="InterPro" id="IPR050882">
    <property type="entry name" value="Prepilin_peptidase/N-MTase"/>
</dbReference>
<dbReference type="PANTHER" id="PTHR30487">
    <property type="entry name" value="TYPE 4 PREPILIN-LIKE PROTEINS LEADER PEPTIDE-PROCESSING ENZYME"/>
    <property type="match status" value="1"/>
</dbReference>
<dbReference type="Gene3D" id="1.20.120.1220">
    <property type="match status" value="1"/>
</dbReference>
<accession>A0ABX5Z415</accession>
<evidence type="ECO:0000256" key="4">
    <source>
        <dbReference type="ARBA" id="ARBA00022692"/>
    </source>
</evidence>
<feature type="transmembrane region" description="Helical" evidence="7">
    <location>
        <begin position="217"/>
        <end position="239"/>
    </location>
</feature>
<dbReference type="RefSeq" id="WP_025344541.1">
    <property type="nucleotide sequence ID" value="NZ_CP042966.1"/>
</dbReference>
<evidence type="ECO:0000256" key="5">
    <source>
        <dbReference type="ARBA" id="ARBA00022989"/>
    </source>
</evidence>
<feature type="domain" description="Prepilin peptidase A24 N-terminal" evidence="9">
    <location>
        <begin position="10"/>
        <end position="92"/>
    </location>
</feature>
<protein>
    <submittedName>
        <fullName evidence="10">Leader peptidase (Prepilin peptidase) / N-methyltransferase</fullName>
    </submittedName>
</protein>
<organism evidence="10 11">
    <name type="scientific">Sulfurospirillum multivorans</name>
    <name type="common">Dehalospirillum multivorans</name>
    <dbReference type="NCBI Taxonomy" id="66821"/>
    <lineage>
        <taxon>Bacteria</taxon>
        <taxon>Pseudomonadati</taxon>
        <taxon>Campylobacterota</taxon>
        <taxon>Epsilonproteobacteria</taxon>
        <taxon>Campylobacterales</taxon>
        <taxon>Sulfurospirillaceae</taxon>
        <taxon>Sulfurospirillum</taxon>
    </lineage>
</organism>
<keyword evidence="3" id="KW-1003">Cell membrane</keyword>
<evidence type="ECO:0000256" key="6">
    <source>
        <dbReference type="ARBA" id="ARBA00023136"/>
    </source>
</evidence>
<evidence type="ECO:0000259" key="8">
    <source>
        <dbReference type="Pfam" id="PF01478"/>
    </source>
</evidence>
<dbReference type="PANTHER" id="PTHR30487:SF0">
    <property type="entry name" value="PREPILIN LEADER PEPTIDASE_N-METHYLTRANSFERASE-RELATED"/>
    <property type="match status" value="1"/>
</dbReference>
<comment type="similarity">
    <text evidence="2">Belongs to the peptidase A24 family.</text>
</comment>
<keyword evidence="11" id="KW-1185">Reference proteome</keyword>
<evidence type="ECO:0000313" key="11">
    <source>
        <dbReference type="Proteomes" id="UP000323483"/>
    </source>
</evidence>
<dbReference type="Proteomes" id="UP000323483">
    <property type="component" value="Chromosome"/>
</dbReference>
<keyword evidence="5 7" id="KW-1133">Transmembrane helix</keyword>
<feature type="transmembrane region" description="Helical" evidence="7">
    <location>
        <begin position="147"/>
        <end position="165"/>
    </location>
</feature>
<evidence type="ECO:0000313" key="10">
    <source>
        <dbReference type="EMBL" id="QEH06160.1"/>
    </source>
</evidence>
<dbReference type="Pfam" id="PF06750">
    <property type="entry name" value="A24_N_bact"/>
    <property type="match status" value="1"/>
</dbReference>
<keyword evidence="4 7" id="KW-0812">Transmembrane</keyword>
<feature type="domain" description="Prepilin type IV endopeptidase peptidase" evidence="8">
    <location>
        <begin position="105"/>
        <end position="204"/>
    </location>
</feature>